<dbReference type="Pfam" id="PF03564">
    <property type="entry name" value="DUF1759"/>
    <property type="match status" value="1"/>
</dbReference>
<dbReference type="Proteomes" id="UP001235939">
    <property type="component" value="Chromosome 14"/>
</dbReference>
<name>A0ABY6L6C3_9ARAC</name>
<dbReference type="EMBL" id="CP092876">
    <property type="protein sequence ID" value="UYV76690.1"/>
    <property type="molecule type" value="Genomic_DNA"/>
</dbReference>
<accession>A0ABY6L6C3</accession>
<evidence type="ECO:0000313" key="2">
    <source>
        <dbReference type="Proteomes" id="UP001235939"/>
    </source>
</evidence>
<dbReference type="InterPro" id="IPR005312">
    <property type="entry name" value="DUF1759"/>
</dbReference>
<evidence type="ECO:0000313" key="1">
    <source>
        <dbReference type="EMBL" id="UYV76690.1"/>
    </source>
</evidence>
<gene>
    <name evidence="1" type="ORF">LAZ67_14001774</name>
</gene>
<reference evidence="1 2" key="1">
    <citation type="submission" date="2022-01" db="EMBL/GenBank/DDBJ databases">
        <title>A chromosomal length assembly of Cordylochernes scorpioides.</title>
        <authorList>
            <person name="Zeh D."/>
            <person name="Zeh J."/>
        </authorList>
    </citation>
    <scope>NUCLEOTIDE SEQUENCE [LARGE SCALE GENOMIC DNA]</scope>
    <source>
        <strain evidence="1">IN4F17</strain>
        <tissue evidence="1">Whole Body</tissue>
    </source>
</reference>
<keyword evidence="2" id="KW-1185">Reference proteome</keyword>
<protein>
    <submittedName>
        <fullName evidence="1">Uncharacterized protein</fullName>
    </submittedName>
</protein>
<proteinExistence type="predicted"/>
<sequence>MLKATSRRRQTEATSFDKPYIERFPRQQENNQRPSFLTEQSSHNCKLKETTLTLSSSSQLDPNKWILANFPYGCEDPDEVTNVAMYRLMSRIVSCFIEVLSSEGIFIRSIDQNPTLGNYQKLQYLNSALKGNAAGLIRALNISDENYPSAWQTLVNRFDKKSELAFKQIQNLYDLKNVKQKSTKDLLDLLDNCNESIQNLSNLGLERNNLSDMILIHIIQSKLSFNKKGMADEFA</sequence>
<organism evidence="1 2">
    <name type="scientific">Cordylochernes scorpioides</name>
    <dbReference type="NCBI Taxonomy" id="51811"/>
    <lineage>
        <taxon>Eukaryota</taxon>
        <taxon>Metazoa</taxon>
        <taxon>Ecdysozoa</taxon>
        <taxon>Arthropoda</taxon>
        <taxon>Chelicerata</taxon>
        <taxon>Arachnida</taxon>
        <taxon>Pseudoscorpiones</taxon>
        <taxon>Cheliferoidea</taxon>
        <taxon>Chernetidae</taxon>
        <taxon>Cordylochernes</taxon>
    </lineage>
</organism>